<keyword evidence="2" id="KW-0813">Transport</keyword>
<feature type="transmembrane region" description="Helical" evidence="7">
    <location>
        <begin position="162"/>
        <end position="183"/>
    </location>
</feature>
<dbReference type="Proteomes" id="UP000482209">
    <property type="component" value="Unassembled WGS sequence"/>
</dbReference>
<evidence type="ECO:0000256" key="3">
    <source>
        <dbReference type="ARBA" id="ARBA00022475"/>
    </source>
</evidence>
<comment type="subcellular location">
    <subcellularLocation>
        <location evidence="1">Cell membrane</location>
        <topology evidence="1">Multi-pass membrane protein</topology>
    </subcellularLocation>
</comment>
<dbReference type="AlphaFoldDB" id="A0A6L5XUA4"/>
<gene>
    <name evidence="8" type="ORF">FYJ58_00355</name>
</gene>
<dbReference type="InterPro" id="IPR036259">
    <property type="entry name" value="MFS_trans_sf"/>
</dbReference>
<sequence length="500" mass="56380">MTVNRKEKEEIKEITYNNTSLWQMCLFSLNNAALNLYLAMMLYVSYYANSIAGFGVVLVSMLMTAMEVFDGITDPIAGFLLDSLEGRFGKFRPFMLVGNLLMSVSCFLMFFTTHHVNVEFRLLYFIFLYAIFIVGFTLQTVVGKSGQTVLTDNPAQRPISTYFDSLFIMASYGGTALYVSNYLVPKYNGFTNEKIYQVLAVTVIILAFICTVLAIIGIWNKDRKEYFGDSSKKKQKIFIKDYWEIIRCNRPIRMLIIAACTDKFAATVYSHAAVGVMLFGIMMQDYSIAGLIGLVTALPTLVIVTLGIKVAQKFGQKHALVLFTNLAILFQIMMAILLAVGNVNQIHFSFHHMNGITVAFFIIFVLLNGSKSITNNMVVPMIADCSDYEIYRSGKYVPGLMGAMFSFIDKIFTALGTAFVGLVLILIGYGKRLPQISDPLTGKVKWITIFLYCIIPILGWVCSIIALKFYKLDKATMTKIQVEKAHRKKTHRLKRRKQVP</sequence>
<proteinExistence type="predicted"/>
<comment type="caution">
    <text evidence="8">The sequence shown here is derived from an EMBL/GenBank/DDBJ whole genome shotgun (WGS) entry which is preliminary data.</text>
</comment>
<organism evidence="8 9">
    <name type="scientific">Velocimicrobium porci</name>
    <dbReference type="NCBI Taxonomy" id="2606634"/>
    <lineage>
        <taxon>Bacteria</taxon>
        <taxon>Bacillati</taxon>
        <taxon>Bacillota</taxon>
        <taxon>Clostridia</taxon>
        <taxon>Lachnospirales</taxon>
        <taxon>Lachnospiraceae</taxon>
        <taxon>Velocimicrobium</taxon>
    </lineage>
</organism>
<dbReference type="InterPro" id="IPR039672">
    <property type="entry name" value="MFS_2"/>
</dbReference>
<feature type="transmembrane region" description="Helical" evidence="7">
    <location>
        <begin position="346"/>
        <end position="367"/>
    </location>
</feature>
<feature type="transmembrane region" description="Helical" evidence="7">
    <location>
        <begin position="288"/>
        <end position="308"/>
    </location>
</feature>
<keyword evidence="4 7" id="KW-0812">Transmembrane</keyword>
<dbReference type="PANTHER" id="PTHR11328:SF24">
    <property type="entry name" value="MAJOR FACILITATOR SUPERFAMILY (MFS) PROFILE DOMAIN-CONTAINING PROTEIN"/>
    <property type="match status" value="1"/>
</dbReference>
<dbReference type="GO" id="GO:0015293">
    <property type="term" value="F:symporter activity"/>
    <property type="evidence" value="ECO:0007669"/>
    <property type="project" value="InterPro"/>
</dbReference>
<evidence type="ECO:0000313" key="9">
    <source>
        <dbReference type="Proteomes" id="UP000482209"/>
    </source>
</evidence>
<evidence type="ECO:0000313" key="8">
    <source>
        <dbReference type="EMBL" id="MSS62345.1"/>
    </source>
</evidence>
<evidence type="ECO:0000256" key="7">
    <source>
        <dbReference type="SAM" id="Phobius"/>
    </source>
</evidence>
<dbReference type="PROSITE" id="PS00872">
    <property type="entry name" value="NA_GALACTOSIDE_SYMP"/>
    <property type="match status" value="1"/>
</dbReference>
<feature type="transmembrane region" description="Helical" evidence="7">
    <location>
        <begin position="195"/>
        <end position="219"/>
    </location>
</feature>
<dbReference type="SUPFAM" id="SSF103473">
    <property type="entry name" value="MFS general substrate transporter"/>
    <property type="match status" value="1"/>
</dbReference>
<dbReference type="InterPro" id="IPR018043">
    <property type="entry name" value="Na/Gal_symport_CS"/>
</dbReference>
<dbReference type="GO" id="GO:0006814">
    <property type="term" value="P:sodium ion transport"/>
    <property type="evidence" value="ECO:0007669"/>
    <property type="project" value="InterPro"/>
</dbReference>
<keyword evidence="6 7" id="KW-0472">Membrane</keyword>
<dbReference type="Pfam" id="PF13347">
    <property type="entry name" value="MFS_2"/>
    <property type="match status" value="1"/>
</dbReference>
<dbReference type="PANTHER" id="PTHR11328">
    <property type="entry name" value="MAJOR FACILITATOR SUPERFAMILY DOMAIN-CONTAINING PROTEIN"/>
    <property type="match status" value="1"/>
</dbReference>
<dbReference type="GO" id="GO:0005886">
    <property type="term" value="C:plasma membrane"/>
    <property type="evidence" value="ECO:0007669"/>
    <property type="project" value="UniProtKB-SubCell"/>
</dbReference>
<feature type="transmembrane region" description="Helical" evidence="7">
    <location>
        <begin position="51"/>
        <end position="73"/>
    </location>
</feature>
<evidence type="ECO:0000256" key="6">
    <source>
        <dbReference type="ARBA" id="ARBA00023136"/>
    </source>
</evidence>
<reference evidence="8 9" key="1">
    <citation type="submission" date="2019-08" db="EMBL/GenBank/DDBJ databases">
        <title>In-depth cultivation of the pig gut microbiome towards novel bacterial diversity and tailored functional studies.</title>
        <authorList>
            <person name="Wylensek D."/>
            <person name="Hitch T.C.A."/>
            <person name="Clavel T."/>
        </authorList>
    </citation>
    <scope>NUCLEOTIDE SEQUENCE [LARGE SCALE GENOMIC DNA]</scope>
    <source>
        <strain evidence="8 9">WCA-693-APC-MOT-I</strain>
    </source>
</reference>
<protein>
    <submittedName>
        <fullName evidence="8">MFS transporter</fullName>
    </submittedName>
</protein>
<dbReference type="Gene3D" id="1.20.1250.20">
    <property type="entry name" value="MFS general substrate transporter like domains"/>
    <property type="match status" value="1"/>
</dbReference>
<keyword evidence="5 7" id="KW-1133">Transmembrane helix</keyword>
<keyword evidence="3" id="KW-1003">Cell membrane</keyword>
<name>A0A6L5XUA4_9FIRM</name>
<feature type="transmembrane region" description="Helical" evidence="7">
    <location>
        <begin position="449"/>
        <end position="470"/>
    </location>
</feature>
<evidence type="ECO:0000256" key="5">
    <source>
        <dbReference type="ARBA" id="ARBA00022989"/>
    </source>
</evidence>
<feature type="transmembrane region" description="Helical" evidence="7">
    <location>
        <begin position="320"/>
        <end position="340"/>
    </location>
</feature>
<evidence type="ECO:0000256" key="1">
    <source>
        <dbReference type="ARBA" id="ARBA00004651"/>
    </source>
</evidence>
<feature type="transmembrane region" description="Helical" evidence="7">
    <location>
        <begin position="122"/>
        <end position="142"/>
    </location>
</feature>
<keyword evidence="9" id="KW-1185">Reference proteome</keyword>
<dbReference type="EMBL" id="VUMT01000001">
    <property type="protein sequence ID" value="MSS62345.1"/>
    <property type="molecule type" value="Genomic_DNA"/>
</dbReference>
<accession>A0A6L5XUA4</accession>
<evidence type="ECO:0000256" key="4">
    <source>
        <dbReference type="ARBA" id="ARBA00022692"/>
    </source>
</evidence>
<feature type="transmembrane region" description="Helical" evidence="7">
    <location>
        <begin position="94"/>
        <end position="116"/>
    </location>
</feature>
<feature type="transmembrane region" description="Helical" evidence="7">
    <location>
        <begin position="411"/>
        <end position="429"/>
    </location>
</feature>
<dbReference type="GO" id="GO:0008643">
    <property type="term" value="P:carbohydrate transport"/>
    <property type="evidence" value="ECO:0007669"/>
    <property type="project" value="InterPro"/>
</dbReference>
<evidence type="ECO:0000256" key="2">
    <source>
        <dbReference type="ARBA" id="ARBA00022448"/>
    </source>
</evidence>